<dbReference type="Proteomes" id="UP000055035">
    <property type="component" value="Unassembled WGS sequence"/>
</dbReference>
<feature type="binding site" description="axial binding residue" evidence="13 14">
    <location>
        <position position="128"/>
    </location>
    <ligand>
        <name>heme</name>
        <dbReference type="ChEBI" id="CHEBI:30413"/>
    </ligand>
    <ligandPart>
        <name>Fe</name>
        <dbReference type="ChEBI" id="CHEBI:18248"/>
    </ligandPart>
</feature>
<dbReference type="NCBIfam" id="NF009729">
    <property type="entry name" value="PRK13254.1-3"/>
    <property type="match status" value="1"/>
</dbReference>
<feature type="topological domain" description="Cytoplasmic" evidence="13">
    <location>
        <begin position="1"/>
        <end position="8"/>
    </location>
</feature>
<sequence length="149" mass="16493">MNPVRKRKMLMLVFIVSILAMAAALVLYALRQNISLFYSPSQVIAGEAPANHNIRLGGMVVKGSIIRSKKDLAIQFKLTDFKEEVTVYYRGILPDLFREGQGVVAMGKLSDAHQFQASQILAKHDANYMPPEVKQSLANAKQNGEKSST</sequence>
<evidence type="ECO:0000256" key="12">
    <source>
        <dbReference type="ARBA" id="ARBA00056663"/>
    </source>
</evidence>
<evidence type="ECO:0000256" key="3">
    <source>
        <dbReference type="ARBA" id="ARBA00022519"/>
    </source>
</evidence>
<dbReference type="Pfam" id="PF03100">
    <property type="entry name" value="CcmE"/>
    <property type="match status" value="1"/>
</dbReference>
<keyword evidence="10 13" id="KW-0408">Iron</keyword>
<evidence type="ECO:0000256" key="10">
    <source>
        <dbReference type="ARBA" id="ARBA00023004"/>
    </source>
</evidence>
<dbReference type="OrthoDB" id="9793584at2"/>
<evidence type="ECO:0000313" key="16">
    <source>
        <dbReference type="Proteomes" id="UP000055035"/>
    </source>
</evidence>
<dbReference type="Gene3D" id="2.40.50.140">
    <property type="entry name" value="Nucleic acid-binding proteins"/>
    <property type="match status" value="1"/>
</dbReference>
<evidence type="ECO:0000256" key="4">
    <source>
        <dbReference type="ARBA" id="ARBA00022617"/>
    </source>
</evidence>
<keyword evidence="11 13" id="KW-0472">Membrane</keyword>
<comment type="subcellular location">
    <subcellularLocation>
        <location evidence="1">Cell inner membrane</location>
    </subcellularLocation>
    <subcellularLocation>
        <location evidence="13">Cell membrane</location>
        <topology evidence="13">Single-pass type II membrane protein</topology>
    </subcellularLocation>
</comment>
<dbReference type="FunFam" id="2.40.50.140:FF:000104">
    <property type="entry name" value="Cytochrome c-type biogenesis protein CcmE"/>
    <property type="match status" value="1"/>
</dbReference>
<evidence type="ECO:0000256" key="5">
    <source>
        <dbReference type="ARBA" id="ARBA00022692"/>
    </source>
</evidence>
<dbReference type="InterPro" id="IPR004329">
    <property type="entry name" value="CcmE"/>
</dbReference>
<dbReference type="PATRIC" id="fig|456.5.peg.118"/>
<keyword evidence="3" id="KW-0997">Cell inner membrane</keyword>
<dbReference type="NCBIfam" id="NF009731">
    <property type="entry name" value="PRK13254.1-5"/>
    <property type="match status" value="1"/>
</dbReference>
<keyword evidence="8 13" id="KW-0735">Signal-anchor</keyword>
<dbReference type="GO" id="GO:0017003">
    <property type="term" value="P:protein-heme linkage"/>
    <property type="evidence" value="ECO:0007669"/>
    <property type="project" value="UniProtKB-UniRule"/>
</dbReference>
<dbReference type="EMBL" id="LNYJ01000003">
    <property type="protein sequence ID" value="KTD18881.1"/>
    <property type="molecule type" value="Genomic_DNA"/>
</dbReference>
<proteinExistence type="inferred from homology"/>
<evidence type="ECO:0000256" key="7">
    <source>
        <dbReference type="ARBA" id="ARBA00022748"/>
    </source>
</evidence>
<dbReference type="GO" id="GO:0005886">
    <property type="term" value="C:plasma membrane"/>
    <property type="evidence" value="ECO:0007669"/>
    <property type="project" value="UniProtKB-SubCell"/>
</dbReference>
<evidence type="ECO:0000256" key="6">
    <source>
        <dbReference type="ARBA" id="ARBA00022723"/>
    </source>
</evidence>
<dbReference type="AlphaFoldDB" id="A0A0W0VFJ6"/>
<evidence type="ECO:0000256" key="2">
    <source>
        <dbReference type="ARBA" id="ARBA00022475"/>
    </source>
</evidence>
<evidence type="ECO:0000256" key="1">
    <source>
        <dbReference type="ARBA" id="ARBA00004533"/>
    </source>
</evidence>
<keyword evidence="5 13" id="KW-0812">Transmembrane</keyword>
<dbReference type="GO" id="GO:0017004">
    <property type="term" value="P:cytochrome complex assembly"/>
    <property type="evidence" value="ECO:0007669"/>
    <property type="project" value="UniProtKB-KW"/>
</dbReference>
<keyword evidence="7 13" id="KW-0201">Cytochrome c-type biogenesis</keyword>
<keyword evidence="6 13" id="KW-0479">Metal-binding</keyword>
<accession>A0A0W0VFJ6</accession>
<evidence type="ECO:0000256" key="9">
    <source>
        <dbReference type="ARBA" id="ARBA00022989"/>
    </source>
</evidence>
<comment type="caution">
    <text evidence="15">The sequence shown here is derived from an EMBL/GenBank/DDBJ whole genome shotgun (WGS) entry which is preliminary data.</text>
</comment>
<feature type="binding site" description="covalent" evidence="13 14">
    <location>
        <position position="124"/>
    </location>
    <ligand>
        <name>heme</name>
        <dbReference type="ChEBI" id="CHEBI:30413"/>
    </ligand>
</feature>
<protein>
    <recommendedName>
        <fullName evidence="13">Cytochrome c-type biogenesis protein CcmE</fullName>
    </recommendedName>
    <alternativeName>
        <fullName evidence="13">Cytochrome c maturation protein E</fullName>
    </alternativeName>
    <alternativeName>
        <fullName evidence="13">Heme chaperone CcmE</fullName>
    </alternativeName>
</protein>
<evidence type="ECO:0000256" key="8">
    <source>
        <dbReference type="ARBA" id="ARBA00022968"/>
    </source>
</evidence>
<comment type="similarity">
    <text evidence="13">Belongs to the CcmE/CycJ family.</text>
</comment>
<keyword evidence="4 13" id="KW-0349">Heme</keyword>
<comment type="function">
    <text evidence="12 13">Heme chaperone required for the biogenesis of c-type cytochromes. Transiently binds heme delivered by CcmC and transfers the heme to apo-cytochromes in a process facilitated by CcmF and CcmH.</text>
</comment>
<feature type="topological domain" description="Extracellular" evidence="13">
    <location>
        <begin position="30"/>
        <end position="149"/>
    </location>
</feature>
<reference evidence="15 16" key="1">
    <citation type="submission" date="2015-11" db="EMBL/GenBank/DDBJ databases">
        <title>Genomic analysis of 38 Legionella species identifies large and diverse effector repertoires.</title>
        <authorList>
            <person name="Burstein D."/>
            <person name="Amaro F."/>
            <person name="Zusman T."/>
            <person name="Lifshitz Z."/>
            <person name="Cohen O."/>
            <person name="Gilbert J.A."/>
            <person name="Pupko T."/>
            <person name="Shuman H.A."/>
            <person name="Segal G."/>
        </authorList>
    </citation>
    <scope>NUCLEOTIDE SEQUENCE [LARGE SCALE GENOMIC DNA]</scope>
    <source>
        <strain evidence="15 16">BL-540</strain>
    </source>
</reference>
<name>A0A0W0VFJ6_9GAMM</name>
<dbReference type="InterPro" id="IPR036127">
    <property type="entry name" value="CcmE-like_sf"/>
</dbReference>
<dbReference type="SUPFAM" id="SSF82093">
    <property type="entry name" value="Heme chaperone CcmE"/>
    <property type="match status" value="1"/>
</dbReference>
<evidence type="ECO:0000256" key="11">
    <source>
        <dbReference type="ARBA" id="ARBA00023136"/>
    </source>
</evidence>
<keyword evidence="16" id="KW-1185">Reference proteome</keyword>
<evidence type="ECO:0000256" key="13">
    <source>
        <dbReference type="HAMAP-Rule" id="MF_01959"/>
    </source>
</evidence>
<dbReference type="PANTHER" id="PTHR34128">
    <property type="entry name" value="CYTOCHROME C-TYPE BIOGENESIS PROTEIN CCME HOMOLOG, MITOCHONDRIAL"/>
    <property type="match status" value="1"/>
</dbReference>
<keyword evidence="9 13" id="KW-1133">Transmembrane helix</keyword>
<keyword evidence="2 13" id="KW-1003">Cell membrane</keyword>
<gene>
    <name evidence="13 15" type="primary">ccmE</name>
    <name evidence="13" type="synonym">cycJ</name>
    <name evidence="15" type="ORF">Ljor_0104</name>
</gene>
<dbReference type="NCBIfam" id="NF009727">
    <property type="entry name" value="PRK13254.1-1"/>
    <property type="match status" value="1"/>
</dbReference>
<dbReference type="PANTHER" id="PTHR34128:SF2">
    <property type="entry name" value="CYTOCHROME C-TYPE BIOGENESIS PROTEIN CCME HOMOLOG, MITOCHONDRIAL"/>
    <property type="match status" value="1"/>
</dbReference>
<dbReference type="RefSeq" id="WP_058469699.1">
    <property type="nucleotide sequence ID" value="NZ_CAAAIC010000005.1"/>
</dbReference>
<dbReference type="STRING" id="456.Ljor_0104"/>
<dbReference type="HAMAP" id="MF_01959">
    <property type="entry name" value="CcmE"/>
    <property type="match status" value="1"/>
</dbReference>
<dbReference type="GO" id="GO:0046872">
    <property type="term" value="F:metal ion binding"/>
    <property type="evidence" value="ECO:0007669"/>
    <property type="project" value="UniProtKB-KW"/>
</dbReference>
<evidence type="ECO:0000313" key="15">
    <source>
        <dbReference type="EMBL" id="KTD18881.1"/>
    </source>
</evidence>
<dbReference type="InterPro" id="IPR012340">
    <property type="entry name" value="NA-bd_OB-fold"/>
</dbReference>
<organism evidence="15 16">
    <name type="scientific">Legionella jordanis</name>
    <dbReference type="NCBI Taxonomy" id="456"/>
    <lineage>
        <taxon>Bacteria</taxon>
        <taxon>Pseudomonadati</taxon>
        <taxon>Pseudomonadota</taxon>
        <taxon>Gammaproteobacteria</taxon>
        <taxon>Legionellales</taxon>
        <taxon>Legionellaceae</taxon>
        <taxon>Legionella</taxon>
    </lineage>
</organism>
<dbReference type="GO" id="GO:0020037">
    <property type="term" value="F:heme binding"/>
    <property type="evidence" value="ECO:0007669"/>
    <property type="project" value="InterPro"/>
</dbReference>
<evidence type="ECO:0000256" key="14">
    <source>
        <dbReference type="PIRSR" id="PIRSR604329-50"/>
    </source>
</evidence>